<dbReference type="InterPro" id="IPR011852">
    <property type="entry name" value="TRAP_TAXI"/>
</dbReference>
<comment type="caution">
    <text evidence="2">The sequence shown here is derived from an EMBL/GenBank/DDBJ whole genome shotgun (WGS) entry which is preliminary data.</text>
</comment>
<dbReference type="Pfam" id="PF16868">
    <property type="entry name" value="NMT1_3"/>
    <property type="match status" value="1"/>
</dbReference>
<gene>
    <name evidence="2" type="ORF">GQE98_16280</name>
</gene>
<dbReference type="RefSeq" id="WP_161316761.1">
    <property type="nucleotide sequence ID" value="NZ_WTUW01000009.1"/>
</dbReference>
<accession>A0A6L8WAK1</accession>
<dbReference type="CDD" id="cd13520">
    <property type="entry name" value="PBP2_TAXI_TRAP"/>
    <property type="match status" value="1"/>
</dbReference>
<sequence>MRFKVMGVVITCMALFGTSTPAMADDMSLFRIGTGGEGGTYYPVGNAIARTISNPMNKTDCTPDPCGVPYLLAVAQTANGSVSNIEDVQTGKIESGLSQSDVAYWANSGTGIFKNLGPAQNIMAIASLYREDIHLVARKGSGIQSVRDLRGRRVSLDDPGSGTLVDARLILEAFGVQERDIDAQYIKAVDAIKKMRAGELDAFFLVAGSPSKAISELSAENLIKLIPIDGPVATMLTRENAFFSTTTIPSGSYHGTEAVRTLGVAALWIVNKKQSDEEVYKITKTFWQNLPAIQKMALHPKLSEISQKTAFVSMSVPLHPGALKFYKEIRESVASATTN</sequence>
<evidence type="ECO:0000313" key="2">
    <source>
        <dbReference type="EMBL" id="MZR32196.1"/>
    </source>
</evidence>
<dbReference type="Gene3D" id="3.40.190.10">
    <property type="entry name" value="Periplasmic binding protein-like II"/>
    <property type="match status" value="2"/>
</dbReference>
<keyword evidence="3" id="KW-1185">Reference proteome</keyword>
<dbReference type="SUPFAM" id="SSF53850">
    <property type="entry name" value="Periplasmic binding protein-like II"/>
    <property type="match status" value="1"/>
</dbReference>
<reference evidence="2 3" key="1">
    <citation type="submission" date="2019-12" db="EMBL/GenBank/DDBJ databases">
        <title>Snethiella sp. nov. sp. isolated from sea sand.</title>
        <authorList>
            <person name="Kim J."/>
            <person name="Jeong S.E."/>
            <person name="Jung H.S."/>
            <person name="Jeon C.O."/>
        </authorList>
    </citation>
    <scope>NUCLEOTIDE SEQUENCE [LARGE SCALE GENOMIC DNA]</scope>
    <source>
        <strain evidence="2 3">DP05</strain>
    </source>
</reference>
<proteinExistence type="predicted"/>
<feature type="signal peptide" evidence="1">
    <location>
        <begin position="1"/>
        <end position="24"/>
    </location>
</feature>
<dbReference type="PANTHER" id="PTHR42941:SF1">
    <property type="entry name" value="SLL1037 PROTEIN"/>
    <property type="match status" value="1"/>
</dbReference>
<organism evidence="2 3">
    <name type="scientific">Sneathiella litorea</name>
    <dbReference type="NCBI Taxonomy" id="2606216"/>
    <lineage>
        <taxon>Bacteria</taxon>
        <taxon>Pseudomonadati</taxon>
        <taxon>Pseudomonadota</taxon>
        <taxon>Alphaproteobacteria</taxon>
        <taxon>Sneathiellales</taxon>
        <taxon>Sneathiellaceae</taxon>
        <taxon>Sneathiella</taxon>
    </lineage>
</organism>
<name>A0A6L8WAK1_9PROT</name>
<dbReference type="Proteomes" id="UP000476030">
    <property type="component" value="Unassembled WGS sequence"/>
</dbReference>
<keyword evidence="1" id="KW-0732">Signal</keyword>
<dbReference type="PANTHER" id="PTHR42941">
    <property type="entry name" value="SLL1037 PROTEIN"/>
    <property type="match status" value="1"/>
</dbReference>
<dbReference type="AlphaFoldDB" id="A0A6L8WAK1"/>
<feature type="chain" id="PRO_5026879956" evidence="1">
    <location>
        <begin position="25"/>
        <end position="339"/>
    </location>
</feature>
<evidence type="ECO:0000313" key="3">
    <source>
        <dbReference type="Proteomes" id="UP000476030"/>
    </source>
</evidence>
<dbReference type="EMBL" id="WTUW01000009">
    <property type="protein sequence ID" value="MZR32196.1"/>
    <property type="molecule type" value="Genomic_DNA"/>
</dbReference>
<protein>
    <submittedName>
        <fullName evidence="2">TAXI family TRAP transporter solute-binding subunit</fullName>
    </submittedName>
</protein>
<evidence type="ECO:0000256" key="1">
    <source>
        <dbReference type="SAM" id="SignalP"/>
    </source>
</evidence>
<dbReference type="NCBIfam" id="TIGR02122">
    <property type="entry name" value="TRAP_TAXI"/>
    <property type="match status" value="1"/>
</dbReference>